<dbReference type="Pfam" id="PF22505">
    <property type="entry name" value="RNase_J_b_CASP"/>
    <property type="match status" value="1"/>
</dbReference>
<comment type="cofactor">
    <cofactor evidence="13">
        <name>Zn(2+)</name>
        <dbReference type="ChEBI" id="CHEBI:29105"/>
    </cofactor>
    <text evidence="13">Binds 2 Zn(2+) ions per subunit. It is not clear if Zn(2+) or Mg(2+) is physiologically important.</text>
</comment>
<feature type="binding site" evidence="13">
    <location>
        <position position="110"/>
    </location>
    <ligand>
        <name>Zn(2+)</name>
        <dbReference type="ChEBI" id="CHEBI:29105"/>
        <label>1</label>
        <note>catalytic</note>
    </ligand>
</feature>
<dbReference type="GO" id="GO:0004521">
    <property type="term" value="F:RNA endonuclease activity"/>
    <property type="evidence" value="ECO:0007669"/>
    <property type="project" value="UniProtKB-UniRule"/>
</dbReference>
<dbReference type="Pfam" id="PF17770">
    <property type="entry name" value="RNase_J_C"/>
    <property type="match status" value="1"/>
</dbReference>
<evidence type="ECO:0000256" key="12">
    <source>
        <dbReference type="PIRSR" id="PIRSR004803-2"/>
    </source>
</evidence>
<evidence type="ECO:0000256" key="1">
    <source>
        <dbReference type="ARBA" id="ARBA00004496"/>
    </source>
</evidence>
<dbReference type="InterPro" id="IPR041636">
    <property type="entry name" value="RNase_J_C"/>
</dbReference>
<dbReference type="PIRSF" id="PIRSF004803">
    <property type="entry name" value="RnjA"/>
    <property type="match status" value="1"/>
</dbReference>
<dbReference type="SUPFAM" id="SSF56281">
    <property type="entry name" value="Metallo-hydrolase/oxidoreductase"/>
    <property type="match status" value="1"/>
</dbReference>
<reference evidence="16" key="2">
    <citation type="journal article" date="2021" name="PeerJ">
        <title>Extensive microbial diversity within the chicken gut microbiome revealed by metagenomics and culture.</title>
        <authorList>
            <person name="Gilroy R."/>
            <person name="Ravi A."/>
            <person name="Getino M."/>
            <person name="Pursley I."/>
            <person name="Horton D.L."/>
            <person name="Alikhan N.F."/>
            <person name="Baker D."/>
            <person name="Gharbi K."/>
            <person name="Hall N."/>
            <person name="Watson M."/>
            <person name="Adriaenssens E.M."/>
            <person name="Foster-Nyarko E."/>
            <person name="Jarju S."/>
            <person name="Secka A."/>
            <person name="Antonio M."/>
            <person name="Oren A."/>
            <person name="Chaudhuri R.R."/>
            <person name="La Ragione R."/>
            <person name="Hildebrand F."/>
            <person name="Pallen M.J."/>
        </authorList>
    </citation>
    <scope>NUCLEOTIDE SEQUENCE</scope>
    <source>
        <strain evidence="16">CHK176-6737</strain>
    </source>
</reference>
<keyword evidence="5 10" id="KW-0255">Endonuclease</keyword>
<evidence type="ECO:0000256" key="5">
    <source>
        <dbReference type="ARBA" id="ARBA00022759"/>
    </source>
</evidence>
<evidence type="ECO:0000256" key="8">
    <source>
        <dbReference type="ARBA" id="ARBA00022839"/>
    </source>
</evidence>
<evidence type="ECO:0000256" key="6">
    <source>
        <dbReference type="ARBA" id="ARBA00022801"/>
    </source>
</evidence>
<name>A0A9D1MUX3_9FIRM</name>
<feature type="binding site" evidence="12">
    <location>
        <begin position="266"/>
        <end position="268"/>
    </location>
    <ligand>
        <name>substrate</name>
    </ligand>
</feature>
<feature type="domain" description="Metallo-beta-lactamase" evidence="15">
    <location>
        <begin position="53"/>
        <end position="248"/>
    </location>
</feature>
<feature type="binding site" evidence="13">
    <location>
        <position position="108"/>
    </location>
    <ligand>
        <name>Zn(2+)</name>
        <dbReference type="ChEBI" id="CHEBI:29105"/>
        <label>1</label>
        <note>catalytic</note>
    </ligand>
</feature>
<dbReference type="GO" id="GO:0005737">
    <property type="term" value="C:cytoplasm"/>
    <property type="evidence" value="ECO:0007669"/>
    <property type="project" value="UniProtKB-SubCell"/>
</dbReference>
<dbReference type="InterPro" id="IPR011108">
    <property type="entry name" value="RMMBL"/>
</dbReference>
<evidence type="ECO:0000256" key="10">
    <source>
        <dbReference type="HAMAP-Rule" id="MF_01491"/>
    </source>
</evidence>
<feature type="compositionally biased region" description="Basic residues" evidence="14">
    <location>
        <begin position="13"/>
        <end position="28"/>
    </location>
</feature>
<keyword evidence="7 13" id="KW-0862">Zinc</keyword>
<dbReference type="InterPro" id="IPR036866">
    <property type="entry name" value="RibonucZ/Hydroxyglut_hydro"/>
</dbReference>
<dbReference type="FunFam" id="3.10.20.580:FF:000001">
    <property type="entry name" value="Ribonuclease J"/>
    <property type="match status" value="1"/>
</dbReference>
<dbReference type="InterPro" id="IPR042173">
    <property type="entry name" value="RNase_J_2"/>
</dbReference>
<dbReference type="GO" id="GO:0006364">
    <property type="term" value="P:rRNA processing"/>
    <property type="evidence" value="ECO:0007669"/>
    <property type="project" value="UniProtKB-UniRule"/>
</dbReference>
<dbReference type="NCBIfam" id="TIGR00649">
    <property type="entry name" value="MG423"/>
    <property type="match status" value="1"/>
</dbReference>
<dbReference type="Gene3D" id="3.10.20.580">
    <property type="match status" value="1"/>
</dbReference>
<dbReference type="PANTHER" id="PTHR43694">
    <property type="entry name" value="RIBONUCLEASE J"/>
    <property type="match status" value="1"/>
</dbReference>
<dbReference type="Gene3D" id="3.60.15.10">
    <property type="entry name" value="Ribonuclease Z/Hydroxyacylglutathione hydrolase-like"/>
    <property type="match status" value="1"/>
</dbReference>
<evidence type="ECO:0000256" key="11">
    <source>
        <dbReference type="PIRSR" id="PIRSR004803-1"/>
    </source>
</evidence>
<dbReference type="Gene3D" id="3.40.50.10710">
    <property type="entry name" value="Metallo-hydrolase/oxidoreductase"/>
    <property type="match status" value="1"/>
</dbReference>
<proteinExistence type="inferred from homology"/>
<feature type="binding site" evidence="10 12">
    <location>
        <begin position="398"/>
        <end position="402"/>
    </location>
    <ligand>
        <name>substrate</name>
    </ligand>
</feature>
<feature type="binding site" evidence="13">
    <location>
        <position position="424"/>
    </location>
    <ligand>
        <name>Zn(2+)</name>
        <dbReference type="ChEBI" id="CHEBI:29105"/>
        <label>1</label>
        <note>catalytic</note>
    </ligand>
</feature>
<comment type="caution">
    <text evidence="16">The sequence shown here is derived from an EMBL/GenBank/DDBJ whole genome shotgun (WGS) entry which is preliminary data.</text>
</comment>
<dbReference type="SMART" id="SM00849">
    <property type="entry name" value="Lactamase_B"/>
    <property type="match status" value="1"/>
</dbReference>
<evidence type="ECO:0000256" key="2">
    <source>
        <dbReference type="ARBA" id="ARBA00022490"/>
    </source>
</evidence>
<dbReference type="PROSITE" id="PS01292">
    <property type="entry name" value="UPF0036"/>
    <property type="match status" value="1"/>
</dbReference>
<dbReference type="HAMAP" id="MF_01491">
    <property type="entry name" value="RNase_J_bact"/>
    <property type="match status" value="1"/>
</dbReference>
<keyword evidence="9 10" id="KW-0694">RNA-binding</keyword>
<protein>
    <recommendedName>
        <fullName evidence="10">Ribonuclease J</fullName>
        <shortName evidence="10">RNase J</shortName>
        <ecNumber evidence="10">3.1.-.-</ecNumber>
    </recommendedName>
</protein>
<feature type="binding site" evidence="13">
    <location>
        <position position="83"/>
    </location>
    <ligand>
        <name>Ca(2+)</name>
        <dbReference type="ChEBI" id="CHEBI:29108"/>
    </ligand>
</feature>
<comment type="cofactor">
    <cofactor evidence="13">
        <name>Ca(2+)</name>
        <dbReference type="ChEBI" id="CHEBI:29108"/>
    </cofactor>
    <text evidence="13">Binds 1 Ca(2+) cation per subunit. Seen in 1 crystal structure, it is not clear if it is physiologically important.</text>
</comment>
<dbReference type="InterPro" id="IPR055132">
    <property type="entry name" value="RNase_J_b_CASP"/>
</dbReference>
<keyword evidence="6 10" id="KW-0378">Hydrolase</keyword>
<feature type="binding site" evidence="13">
    <location>
        <position position="81"/>
    </location>
    <ligand>
        <name>Ca(2+)</name>
        <dbReference type="ChEBI" id="CHEBI:29108"/>
    </ligand>
</feature>
<feature type="binding site" evidence="13">
    <location>
        <position position="477"/>
    </location>
    <ligand>
        <name>Ca(2+)</name>
        <dbReference type="ChEBI" id="CHEBI:29108"/>
    </ligand>
</feature>
<feature type="binding site" evidence="13">
    <location>
        <position position="174"/>
    </location>
    <ligand>
        <name>Zn(2+)</name>
        <dbReference type="ChEBI" id="CHEBI:29105"/>
        <label>1</label>
        <note>catalytic</note>
    </ligand>
</feature>
<comment type="function">
    <text evidence="10">An RNase that has 5'-3' exonuclease and possibly endonuclease activity. Involved in maturation of rRNA and in some organisms also mRNA maturation and/or decay.</text>
</comment>
<feature type="binding site" evidence="13">
    <location>
        <position position="196"/>
    </location>
    <ligand>
        <name>Zn(2+)</name>
        <dbReference type="ChEBI" id="CHEBI:29105"/>
        <label>1</label>
        <note>catalytic</note>
    </ligand>
</feature>
<keyword evidence="10" id="KW-0698">rRNA processing</keyword>
<keyword evidence="8 10" id="KW-0269">Exonuclease</keyword>
<sequence>MQKKNNESVQRPKDRKVGRRYYYRKPKKSAAAPEKKSAESVRVAFLGGLNEIGKNMTLYECRGDMFLVDCGLSFPDDDLPGVDLVIPDFTFVEKNADKIRGLVVTHGHEDHIGGIAYLLKRINVPVYATKLTIGLIEGKLKEHGLLSRAQLIEIHAGDHISLGCFTLELIHVNHSIPDAVGIAIQSPAGTVIQTGDFKIDTTPIDGDMIDLARFCEYGRRGVLALLSDSTNAERPGFTMSERKVGESFATLFNKANNKRIIVATFASNIHRVQQIIDAACVRGRKVAVIGRSLENLVSIGSELGYLNVPDGVLIPIDTIKSYPDEKLVIITTGSQGEPMSALTKMAFSEHRKVTIGPNDYVIISATPIPGNEKMVSNVVNELMKLGADVIYEKMYEVHVSGHACQEELKLMLGIVKPKYFIPVHGEQKHLQKHAGLAEAMGISKKNIFIGNNGNRLELSSTSMRQISDVPSGDVYVDGIGVGDVGNIVLNDRKHLSRDGIIIVVATIDAETGTIMSGPDIVSRGFVYVRENEELMNRARAAAQRIIEQTYDTRYKDWNTVKTSLRDTISKIMYEKTKRSPMVLPILMEM</sequence>
<feature type="active site" description="Proton acceptor" evidence="11">
    <location>
        <position position="402"/>
    </location>
</feature>
<gene>
    <name evidence="10" type="primary">rnj</name>
    <name evidence="16" type="ORF">IAD23_04785</name>
</gene>
<keyword evidence="13" id="KW-0106">Calcium</keyword>
<dbReference type="GO" id="GO:0003723">
    <property type="term" value="F:RNA binding"/>
    <property type="evidence" value="ECO:0007669"/>
    <property type="project" value="UniProtKB-UniRule"/>
</dbReference>
<feature type="active site" description="Proton donor" evidence="11">
    <location>
        <position position="228"/>
    </location>
</feature>
<feature type="region of interest" description="Disordered" evidence="14">
    <location>
        <begin position="1"/>
        <end position="35"/>
    </location>
</feature>
<evidence type="ECO:0000313" key="16">
    <source>
        <dbReference type="EMBL" id="HIU69256.1"/>
    </source>
</evidence>
<evidence type="ECO:0000256" key="3">
    <source>
        <dbReference type="ARBA" id="ARBA00022722"/>
    </source>
</evidence>
<keyword evidence="3 10" id="KW-0540">Nuclease</keyword>
<evidence type="ECO:0000313" key="17">
    <source>
        <dbReference type="Proteomes" id="UP000824125"/>
    </source>
</evidence>
<evidence type="ECO:0000259" key="15">
    <source>
        <dbReference type="SMART" id="SM00849"/>
    </source>
</evidence>
<dbReference type="PANTHER" id="PTHR43694:SF1">
    <property type="entry name" value="RIBONUCLEASE J"/>
    <property type="match status" value="1"/>
</dbReference>
<dbReference type="Proteomes" id="UP000824125">
    <property type="component" value="Unassembled WGS sequence"/>
</dbReference>
<comment type="subcellular location">
    <subcellularLocation>
        <location evidence="1 10">Cytoplasm</location>
    </subcellularLocation>
</comment>
<comment type="subunit">
    <text evidence="10">Homodimer, may be a subunit of the RNA degradosome.</text>
</comment>
<reference evidence="16" key="1">
    <citation type="submission" date="2020-10" db="EMBL/GenBank/DDBJ databases">
        <authorList>
            <person name="Gilroy R."/>
        </authorList>
    </citation>
    <scope>NUCLEOTIDE SEQUENCE</scope>
    <source>
        <strain evidence="16">CHK176-6737</strain>
    </source>
</reference>
<comment type="similarity">
    <text evidence="10">Belongs to the metallo-beta-lactamase superfamily. RNA-metabolizing metallo-beta-lactamase-like family. Bacterial RNase J subfamily.</text>
</comment>
<evidence type="ECO:0000256" key="9">
    <source>
        <dbReference type="ARBA" id="ARBA00022884"/>
    </source>
</evidence>
<dbReference type="GO" id="GO:0004534">
    <property type="term" value="F:5'-3' RNA exonuclease activity"/>
    <property type="evidence" value="ECO:0007669"/>
    <property type="project" value="UniProtKB-UniRule"/>
</dbReference>
<keyword evidence="4 13" id="KW-0479">Metal-binding</keyword>
<dbReference type="Pfam" id="PF00753">
    <property type="entry name" value="Lactamase_B"/>
    <property type="match status" value="1"/>
</dbReference>
<accession>A0A9D1MUX3</accession>
<dbReference type="EC" id="3.1.-.-" evidence="10"/>
<dbReference type="GO" id="GO:0008270">
    <property type="term" value="F:zinc ion binding"/>
    <property type="evidence" value="ECO:0007669"/>
    <property type="project" value="InterPro"/>
</dbReference>
<dbReference type="InterPro" id="IPR001279">
    <property type="entry name" value="Metallo-B-lactamas"/>
</dbReference>
<dbReference type="Pfam" id="PF07521">
    <property type="entry name" value="RMMBL"/>
    <property type="match status" value="1"/>
</dbReference>
<keyword evidence="2 10" id="KW-0963">Cytoplasm</keyword>
<evidence type="ECO:0000256" key="13">
    <source>
        <dbReference type="PIRSR" id="PIRSR004803-3"/>
    </source>
</evidence>
<evidence type="ECO:0000256" key="7">
    <source>
        <dbReference type="ARBA" id="ARBA00022833"/>
    </source>
</evidence>
<dbReference type="EMBL" id="DVNM01000026">
    <property type="protein sequence ID" value="HIU69256.1"/>
    <property type="molecule type" value="Genomic_DNA"/>
</dbReference>
<feature type="binding site" evidence="13">
    <location>
        <position position="111"/>
    </location>
    <ligand>
        <name>Zn(2+)</name>
        <dbReference type="ChEBI" id="CHEBI:29105"/>
        <label>1</label>
        <note>catalytic</note>
    </ligand>
</feature>
<dbReference type="InterPro" id="IPR001587">
    <property type="entry name" value="RNase_J_CS"/>
</dbReference>
<dbReference type="InterPro" id="IPR030854">
    <property type="entry name" value="RNase_J_bac"/>
</dbReference>
<dbReference type="CDD" id="cd07714">
    <property type="entry name" value="RNaseJ_MBL-fold"/>
    <property type="match status" value="1"/>
</dbReference>
<organism evidence="16 17">
    <name type="scientific">Candidatus Scybalenecus merdavium</name>
    <dbReference type="NCBI Taxonomy" id="2840939"/>
    <lineage>
        <taxon>Bacteria</taxon>
        <taxon>Bacillati</taxon>
        <taxon>Bacillota</taxon>
        <taxon>Clostridia</taxon>
        <taxon>Eubacteriales</taxon>
        <taxon>Oscillospiraceae</taxon>
        <taxon>Oscillospiraceae incertae sedis</taxon>
        <taxon>Candidatus Scybalenecus</taxon>
    </lineage>
</organism>
<feature type="compositionally biased region" description="Basic and acidic residues" evidence="14">
    <location>
        <begin position="1"/>
        <end position="12"/>
    </location>
</feature>
<dbReference type="AlphaFoldDB" id="A0A9D1MUX3"/>
<dbReference type="InterPro" id="IPR004613">
    <property type="entry name" value="RNase_J"/>
</dbReference>
<evidence type="ECO:0000256" key="4">
    <source>
        <dbReference type="ARBA" id="ARBA00022723"/>
    </source>
</evidence>
<feature type="binding site" evidence="13">
    <location>
        <position position="106"/>
    </location>
    <ligand>
        <name>Zn(2+)</name>
        <dbReference type="ChEBI" id="CHEBI:29105"/>
        <label>1</label>
        <note>catalytic</note>
    </ligand>
</feature>
<evidence type="ECO:0000256" key="14">
    <source>
        <dbReference type="SAM" id="MobiDB-lite"/>
    </source>
</evidence>